<sequence length="258" mass="29449">MYIRPVHAELNIPVLHQFIRENPLGLFTTSIPHSKNATLQTTHIPFVLDSPLNEDDEQDKGILRGHMARANPQTKSIIDQLNESGESELNEEVLILFNSPVHSYVTPKFYVDTKPKDGKVVPTWNYSAVQVYGKAKIYYKNNEESSFFLQNQIETLSNQNEIQLETKRGKENEKKFWKVSDAPTKYVDLLKKAIIGLEIKIDRIEGRFKLSQESGDDDWLGVVDGYKSLNTEEGDKLAEVIEDRGKNREISKKNGCPV</sequence>
<evidence type="ECO:0008006" key="3">
    <source>
        <dbReference type="Google" id="ProtNLM"/>
    </source>
</evidence>
<keyword evidence="2" id="KW-1185">Reference proteome</keyword>
<proteinExistence type="predicted"/>
<evidence type="ECO:0000313" key="1">
    <source>
        <dbReference type="EMBL" id="WWC92612.1"/>
    </source>
</evidence>
<dbReference type="AlphaFoldDB" id="A0AAX4K4R3"/>
<dbReference type="RefSeq" id="XP_066079374.1">
    <property type="nucleotide sequence ID" value="XM_066223277.1"/>
</dbReference>
<dbReference type="GeneID" id="91098239"/>
<dbReference type="InterPro" id="IPR007396">
    <property type="entry name" value="TR_PAI2-type"/>
</dbReference>
<dbReference type="InterPro" id="IPR012349">
    <property type="entry name" value="Split_barrel_FMN-bd"/>
</dbReference>
<reference evidence="1 2" key="1">
    <citation type="submission" date="2024-01" db="EMBL/GenBank/DDBJ databases">
        <title>Comparative genomics of Cryptococcus and Kwoniella reveals pathogenesis evolution and contrasting modes of karyotype evolution via chromosome fusion or intercentromeric recombination.</title>
        <authorList>
            <person name="Coelho M.A."/>
            <person name="David-Palma M."/>
            <person name="Shea T."/>
            <person name="Bowers K."/>
            <person name="McGinley-Smith S."/>
            <person name="Mohammad A.W."/>
            <person name="Gnirke A."/>
            <person name="Yurkov A.M."/>
            <person name="Nowrousian M."/>
            <person name="Sun S."/>
            <person name="Cuomo C.A."/>
            <person name="Heitman J."/>
        </authorList>
    </citation>
    <scope>NUCLEOTIDE SEQUENCE [LARGE SCALE GENOMIC DNA]</scope>
    <source>
        <strain evidence="1 2">CBS 6074</strain>
    </source>
</reference>
<gene>
    <name evidence="1" type="ORF">L201_007571</name>
</gene>
<organism evidence="1 2">
    <name type="scientific">Kwoniella dendrophila CBS 6074</name>
    <dbReference type="NCBI Taxonomy" id="1295534"/>
    <lineage>
        <taxon>Eukaryota</taxon>
        <taxon>Fungi</taxon>
        <taxon>Dikarya</taxon>
        <taxon>Basidiomycota</taxon>
        <taxon>Agaricomycotina</taxon>
        <taxon>Tremellomycetes</taxon>
        <taxon>Tremellales</taxon>
        <taxon>Cryptococcaceae</taxon>
        <taxon>Kwoniella</taxon>
    </lineage>
</organism>
<accession>A0AAX4K4R3</accession>
<protein>
    <recommendedName>
        <fullName evidence="3">Transcriptional regulator</fullName>
    </recommendedName>
</protein>
<name>A0AAX4K4R3_9TREE</name>
<dbReference type="EMBL" id="CP144108">
    <property type="protein sequence ID" value="WWC92612.1"/>
    <property type="molecule type" value="Genomic_DNA"/>
</dbReference>
<dbReference type="PANTHER" id="PTHR35802:SF1">
    <property type="entry name" value="PROTEASE SYNTHASE AND SPORULATION PROTEIN PAI 2"/>
    <property type="match status" value="1"/>
</dbReference>
<dbReference type="Gene3D" id="2.30.110.10">
    <property type="entry name" value="Electron Transport, Fmn-binding Protein, Chain A"/>
    <property type="match status" value="1"/>
</dbReference>
<dbReference type="Pfam" id="PF04299">
    <property type="entry name" value="FMN_bind_2"/>
    <property type="match status" value="1"/>
</dbReference>
<dbReference type="SUPFAM" id="SSF50475">
    <property type="entry name" value="FMN-binding split barrel"/>
    <property type="match status" value="1"/>
</dbReference>
<dbReference type="PANTHER" id="PTHR35802">
    <property type="entry name" value="PROTEASE SYNTHASE AND SPORULATION PROTEIN PAI 2"/>
    <property type="match status" value="1"/>
</dbReference>
<dbReference type="Proteomes" id="UP001355207">
    <property type="component" value="Chromosome 11"/>
</dbReference>
<evidence type="ECO:0000313" key="2">
    <source>
        <dbReference type="Proteomes" id="UP001355207"/>
    </source>
</evidence>
<dbReference type="PIRSF" id="PIRSF010372">
    <property type="entry name" value="PaiB"/>
    <property type="match status" value="1"/>
</dbReference>